<dbReference type="EMBL" id="CP005080">
    <property type="protein sequence ID" value="AGK78908.1"/>
    <property type="molecule type" value="Genomic_DNA"/>
</dbReference>
<dbReference type="Proteomes" id="UP000013304">
    <property type="component" value="Chromosome"/>
</dbReference>
<proteinExistence type="predicted"/>
<dbReference type="InterPro" id="IPR019587">
    <property type="entry name" value="Polyketide_cyclase/dehydratase"/>
</dbReference>
<name>N0CZB5_STRMI</name>
<accession>N0CZB5</accession>
<dbReference type="eggNOG" id="COG2867">
    <property type="taxonomic scope" value="Bacteria"/>
</dbReference>
<dbReference type="HOGENOM" id="CLU_049174_0_0_11"/>
<sequence length="317" mass="35355">MKSMTDSRPREVEHEITVSAPAAEVYRLIAEVENWPRIFPPTIYVDHIERSEGEELIRIWATANGEAKNWTSRRFLDREAMRITFRQQVSTPPVATMGGTWIIEPLSATESRIRLQHDYTAVDDDPAGLAWIEEAVDRNSRSELAALKTNVELATASEELTFAFEDTVEIAGSAKDAYDFINEAGLWSERLPHVAVVRLTEDSPGLQTLEMDTRAKDGSVHTTKSYRVCLNGEKIAYKQTTLPALMNLHTGVWTFRETGAGVAATSQHTVVIRAENIEKILGPEADVAQAREYVKAALSTNSRATLGHAKDYAEARR</sequence>
<dbReference type="SUPFAM" id="SSF55961">
    <property type="entry name" value="Bet v1-like"/>
    <property type="match status" value="2"/>
</dbReference>
<dbReference type="Gene3D" id="3.30.530.20">
    <property type="match status" value="2"/>
</dbReference>
<reference evidence="1 2" key="1">
    <citation type="submission" date="2013-04" db="EMBL/GenBank/DDBJ databases">
        <title>Complete genome sequence of Streptomyces fulvissimus.</title>
        <authorList>
            <person name="Myronovskyi M."/>
            <person name="Tokovenko B."/>
            <person name="Manderscheid N."/>
            <person name="Petzke L."/>
            <person name="Luzhetskyy A."/>
        </authorList>
    </citation>
    <scope>NUCLEOTIDE SEQUENCE [LARGE SCALE GENOMIC DNA]</scope>
    <source>
        <strain evidence="1 2">DSM 40593</strain>
    </source>
</reference>
<protein>
    <submittedName>
        <fullName evidence="1">Cyclase-like protein</fullName>
    </submittedName>
</protein>
<dbReference type="PATRIC" id="fig|1303692.3.peg.4010"/>
<evidence type="ECO:0000313" key="2">
    <source>
        <dbReference type="Proteomes" id="UP000013304"/>
    </source>
</evidence>
<dbReference type="Pfam" id="PF10604">
    <property type="entry name" value="Polyketide_cyc2"/>
    <property type="match status" value="2"/>
</dbReference>
<dbReference type="KEGG" id="sfi:SFUL_4006"/>
<dbReference type="InterPro" id="IPR023393">
    <property type="entry name" value="START-like_dom_sf"/>
</dbReference>
<organism evidence="1 2">
    <name type="scientific">Streptomyces microflavus DSM 40593</name>
    <dbReference type="NCBI Taxonomy" id="1303692"/>
    <lineage>
        <taxon>Bacteria</taxon>
        <taxon>Bacillati</taxon>
        <taxon>Actinomycetota</taxon>
        <taxon>Actinomycetes</taxon>
        <taxon>Kitasatosporales</taxon>
        <taxon>Streptomycetaceae</taxon>
        <taxon>Streptomyces</taxon>
    </lineage>
</organism>
<dbReference type="CDD" id="cd08861">
    <property type="entry name" value="OtcD1_ARO-CYC_like"/>
    <property type="match status" value="2"/>
</dbReference>
<evidence type="ECO:0000313" key="1">
    <source>
        <dbReference type="EMBL" id="AGK78908.1"/>
    </source>
</evidence>
<dbReference type="AlphaFoldDB" id="N0CZB5"/>
<gene>
    <name evidence="1" type="ORF">SFUL_4006</name>
</gene>